<feature type="transmembrane region" description="Helical" evidence="1">
    <location>
        <begin position="62"/>
        <end position="78"/>
    </location>
</feature>
<feature type="transmembrane region" description="Helical" evidence="1">
    <location>
        <begin position="37"/>
        <end position="55"/>
    </location>
</feature>
<evidence type="ECO:0000256" key="1">
    <source>
        <dbReference type="SAM" id="Phobius"/>
    </source>
</evidence>
<accession>A0ABV6IFW8</accession>
<evidence type="ECO:0000313" key="2">
    <source>
        <dbReference type="EMBL" id="MFC0350716.1"/>
    </source>
</evidence>
<feature type="transmembrane region" description="Helical" evidence="1">
    <location>
        <begin position="90"/>
        <end position="110"/>
    </location>
</feature>
<sequence>MNQSTNHFHRIACFSLIGLILLGIVWETWLAPYKPGHYLFVIKVIPLLFPLRGVFQKNIYTMQWASMFIMFYFMEGVVRAMGDAEYMSRWLAGLEIILSISFFISSIYFVRPYKKIAKAAKKEALAAEKALQKSNS</sequence>
<gene>
    <name evidence="2" type="ORF">ACFFJH_12905</name>
</gene>
<dbReference type="Pfam" id="PF09842">
    <property type="entry name" value="DUF2069"/>
    <property type="match status" value="1"/>
</dbReference>
<dbReference type="RefSeq" id="WP_390213231.1">
    <property type="nucleotide sequence ID" value="NZ_JBHLXJ010000014.1"/>
</dbReference>
<dbReference type="Proteomes" id="UP001589844">
    <property type="component" value="Unassembled WGS sequence"/>
</dbReference>
<keyword evidence="3" id="KW-1185">Reference proteome</keyword>
<reference evidence="2 3" key="1">
    <citation type="submission" date="2024-09" db="EMBL/GenBank/DDBJ databases">
        <authorList>
            <person name="Sun Q."/>
            <person name="Mori K."/>
        </authorList>
    </citation>
    <scope>NUCLEOTIDE SEQUENCE [LARGE SCALE GENOMIC DNA]</scope>
    <source>
        <strain evidence="2 3">CCM 8677</strain>
    </source>
</reference>
<evidence type="ECO:0000313" key="3">
    <source>
        <dbReference type="Proteomes" id="UP001589844"/>
    </source>
</evidence>
<dbReference type="EMBL" id="JBHLXJ010000014">
    <property type="protein sequence ID" value="MFC0350716.1"/>
    <property type="molecule type" value="Genomic_DNA"/>
</dbReference>
<keyword evidence="1" id="KW-0472">Membrane</keyword>
<dbReference type="InterPro" id="IPR018643">
    <property type="entry name" value="DUF2069_membrane"/>
</dbReference>
<name>A0ABV6IFW8_9BURK</name>
<comment type="caution">
    <text evidence="2">The sequence shown here is derived from an EMBL/GenBank/DDBJ whole genome shotgun (WGS) entry which is preliminary data.</text>
</comment>
<organism evidence="2 3">
    <name type="scientific">Undibacterium danionis</name>
    <dbReference type="NCBI Taxonomy" id="1812100"/>
    <lineage>
        <taxon>Bacteria</taxon>
        <taxon>Pseudomonadati</taxon>
        <taxon>Pseudomonadota</taxon>
        <taxon>Betaproteobacteria</taxon>
        <taxon>Burkholderiales</taxon>
        <taxon>Oxalobacteraceae</taxon>
        <taxon>Undibacterium</taxon>
    </lineage>
</organism>
<proteinExistence type="predicted"/>
<protein>
    <submittedName>
        <fullName evidence="2">DUF2069 domain-containing protein</fullName>
    </submittedName>
</protein>
<feature type="transmembrane region" description="Helical" evidence="1">
    <location>
        <begin position="12"/>
        <end position="31"/>
    </location>
</feature>
<keyword evidence="1" id="KW-0812">Transmembrane</keyword>
<keyword evidence="1" id="KW-1133">Transmembrane helix</keyword>